<evidence type="ECO:0000256" key="1">
    <source>
        <dbReference type="SAM" id="Phobius"/>
    </source>
</evidence>
<proteinExistence type="predicted"/>
<comment type="caution">
    <text evidence="2">The sequence shown here is derived from an EMBL/GenBank/DDBJ whole genome shotgun (WGS) entry which is preliminary data.</text>
</comment>
<dbReference type="Proteomes" id="UP000518266">
    <property type="component" value="Unassembled WGS sequence"/>
</dbReference>
<evidence type="ECO:0000313" key="2">
    <source>
        <dbReference type="EMBL" id="KAF3852324.1"/>
    </source>
</evidence>
<dbReference type="Gene3D" id="3.10.100.10">
    <property type="entry name" value="Mannose-Binding Protein A, subunit A"/>
    <property type="match status" value="1"/>
</dbReference>
<dbReference type="EMBL" id="JAAKFY010000009">
    <property type="protein sequence ID" value="KAF3852324.1"/>
    <property type="molecule type" value="Genomic_DNA"/>
</dbReference>
<keyword evidence="1" id="KW-0472">Membrane</keyword>
<organism evidence="2 3">
    <name type="scientific">Dissostichus mawsoni</name>
    <name type="common">Antarctic cod</name>
    <dbReference type="NCBI Taxonomy" id="36200"/>
    <lineage>
        <taxon>Eukaryota</taxon>
        <taxon>Metazoa</taxon>
        <taxon>Chordata</taxon>
        <taxon>Craniata</taxon>
        <taxon>Vertebrata</taxon>
        <taxon>Euteleostomi</taxon>
        <taxon>Actinopterygii</taxon>
        <taxon>Neopterygii</taxon>
        <taxon>Teleostei</taxon>
        <taxon>Neoteleostei</taxon>
        <taxon>Acanthomorphata</taxon>
        <taxon>Eupercaria</taxon>
        <taxon>Perciformes</taxon>
        <taxon>Notothenioidei</taxon>
        <taxon>Nototheniidae</taxon>
        <taxon>Dissostichus</taxon>
    </lineage>
</organism>
<keyword evidence="1" id="KW-0812">Transmembrane</keyword>
<feature type="transmembrane region" description="Helical" evidence="1">
    <location>
        <begin position="46"/>
        <end position="70"/>
    </location>
</feature>
<reference evidence="2 3" key="1">
    <citation type="submission" date="2020-03" db="EMBL/GenBank/DDBJ databases">
        <title>Dissostichus mawsoni Genome sequencing and assembly.</title>
        <authorList>
            <person name="Park H."/>
        </authorList>
    </citation>
    <scope>NUCLEOTIDE SEQUENCE [LARGE SCALE GENOMIC DNA]</scope>
    <source>
        <strain evidence="2">DM0001</strain>
        <tissue evidence="2">Muscle</tissue>
    </source>
</reference>
<dbReference type="AlphaFoldDB" id="A0A7J5YRZ2"/>
<sequence>MVSLEEEPELSMIYENFEDVSARKAASRRSVEDFKVPAAAPETMRLVVVSFGLLCVLQAALNISLSLSFYSYGRGMQEFEGEDLGEEEAVLLSWKESRDDCQQRDADLIIINSKKNSYWQDGEPNKYEGKDEDCGEIRFYEKENNCNEVQCELQRFWICEKVMAL</sequence>
<dbReference type="InterPro" id="IPR016186">
    <property type="entry name" value="C-type_lectin-like/link_sf"/>
</dbReference>
<protein>
    <submittedName>
        <fullName evidence="2">Uncharacterized protein</fullName>
    </submittedName>
</protein>
<dbReference type="OrthoDB" id="6337382at2759"/>
<dbReference type="InterPro" id="IPR016187">
    <property type="entry name" value="CTDL_fold"/>
</dbReference>
<keyword evidence="1" id="KW-1133">Transmembrane helix</keyword>
<gene>
    <name evidence="2" type="ORF">F7725_005679</name>
</gene>
<keyword evidence="3" id="KW-1185">Reference proteome</keyword>
<name>A0A7J5YRZ2_DISMA</name>
<evidence type="ECO:0000313" key="3">
    <source>
        <dbReference type="Proteomes" id="UP000518266"/>
    </source>
</evidence>
<dbReference type="SUPFAM" id="SSF56436">
    <property type="entry name" value="C-type lectin-like"/>
    <property type="match status" value="1"/>
</dbReference>
<accession>A0A7J5YRZ2</accession>